<dbReference type="GO" id="GO:0004574">
    <property type="term" value="F:oligo-1,6-glucosidase activity"/>
    <property type="evidence" value="ECO:0007669"/>
    <property type="project" value="TreeGrafter"/>
</dbReference>
<evidence type="ECO:0000313" key="6">
    <source>
        <dbReference type="EMBL" id="KAF2209061.1"/>
    </source>
</evidence>
<keyword evidence="7" id="KW-1185">Reference proteome</keyword>
<dbReference type="FunFam" id="3.90.400.10:FF:000004">
    <property type="entry name" value="Oligo-1,6-glucosidase"/>
    <property type="match status" value="1"/>
</dbReference>
<name>A0A6A6F883_9PEZI</name>
<dbReference type="Proteomes" id="UP000799539">
    <property type="component" value="Unassembled WGS sequence"/>
</dbReference>
<dbReference type="GO" id="GO:0004575">
    <property type="term" value="F:sucrose alpha-glucosidase activity"/>
    <property type="evidence" value="ECO:0007669"/>
    <property type="project" value="TreeGrafter"/>
</dbReference>
<dbReference type="InterPro" id="IPR006047">
    <property type="entry name" value="GH13_cat_dom"/>
</dbReference>
<dbReference type="CDD" id="cd11333">
    <property type="entry name" value="AmyAc_SI_OligoGlu_DGase"/>
    <property type="match status" value="1"/>
</dbReference>
<protein>
    <submittedName>
        <fullName evidence="6">Glycoside hydrolase family 13 protein</fullName>
    </submittedName>
</protein>
<dbReference type="GO" id="GO:0000025">
    <property type="term" value="P:maltose catabolic process"/>
    <property type="evidence" value="ECO:0007669"/>
    <property type="project" value="TreeGrafter"/>
</dbReference>
<dbReference type="FunFam" id="2.60.40.1180:FF:000007">
    <property type="entry name" value="Sucrose isomerase"/>
    <property type="match status" value="1"/>
</dbReference>
<dbReference type="GO" id="GO:0004556">
    <property type="term" value="F:alpha-amylase activity"/>
    <property type="evidence" value="ECO:0007669"/>
    <property type="project" value="TreeGrafter"/>
</dbReference>
<reference evidence="6" key="1">
    <citation type="journal article" date="2020" name="Stud. Mycol.">
        <title>101 Dothideomycetes genomes: a test case for predicting lifestyles and emergence of pathogens.</title>
        <authorList>
            <person name="Haridas S."/>
            <person name="Albert R."/>
            <person name="Binder M."/>
            <person name="Bloem J."/>
            <person name="Labutti K."/>
            <person name="Salamov A."/>
            <person name="Andreopoulos B."/>
            <person name="Baker S."/>
            <person name="Barry K."/>
            <person name="Bills G."/>
            <person name="Bluhm B."/>
            <person name="Cannon C."/>
            <person name="Castanera R."/>
            <person name="Culley D."/>
            <person name="Daum C."/>
            <person name="Ezra D."/>
            <person name="Gonzalez J."/>
            <person name="Henrissat B."/>
            <person name="Kuo A."/>
            <person name="Liang C."/>
            <person name="Lipzen A."/>
            <person name="Lutzoni F."/>
            <person name="Magnuson J."/>
            <person name="Mondo S."/>
            <person name="Nolan M."/>
            <person name="Ohm R."/>
            <person name="Pangilinan J."/>
            <person name="Park H.-J."/>
            <person name="Ramirez L."/>
            <person name="Alfaro M."/>
            <person name="Sun H."/>
            <person name="Tritt A."/>
            <person name="Yoshinaga Y."/>
            <person name="Zwiers L.-H."/>
            <person name="Turgeon B."/>
            <person name="Goodwin S."/>
            <person name="Spatafora J."/>
            <person name="Crous P."/>
            <person name="Grigoriev I."/>
        </authorList>
    </citation>
    <scope>NUCLEOTIDE SEQUENCE</scope>
    <source>
        <strain evidence="6">SCOH1-5</strain>
    </source>
</reference>
<dbReference type="SUPFAM" id="SSF51445">
    <property type="entry name" value="(Trans)glycosidases"/>
    <property type="match status" value="1"/>
</dbReference>
<gene>
    <name evidence="6" type="ORF">CERZMDRAFT_114195</name>
</gene>
<accession>A0A6A6F883</accession>
<dbReference type="InterPro" id="IPR017853">
    <property type="entry name" value="GH"/>
</dbReference>
<evidence type="ECO:0000256" key="2">
    <source>
        <dbReference type="ARBA" id="ARBA00022801"/>
    </source>
</evidence>
<dbReference type="FunFam" id="3.20.20.80:FF:000087">
    <property type="entry name" value="Oligo-1,6-glucosidase IMA1"/>
    <property type="match status" value="1"/>
</dbReference>
<keyword evidence="2 6" id="KW-0378">Hydrolase</keyword>
<dbReference type="SMART" id="SM00642">
    <property type="entry name" value="Aamy"/>
    <property type="match status" value="1"/>
</dbReference>
<comment type="similarity">
    <text evidence="1">Belongs to the glycosyl hydrolase 13 family.</text>
</comment>
<evidence type="ECO:0000256" key="3">
    <source>
        <dbReference type="ARBA" id="ARBA00023295"/>
    </source>
</evidence>
<sequence>MHAQDKNWWKSAVVYQIYPASFQDTNDDGVGDLRGITQRLDYIKNLGATVIWLSPMYDSPQHDMGYDIRDYQLIEEVHARGMRLILDLVINHTSDEHRWFTESRSSKDNPKRDWYIWKPARYKDGKRMPPTNWQSFFGGSAWEWDETTQEYYLHLFVKQQPDFNFENEAARKALYAESITYWLDKGVDGFRIDTCALYSKDQSFPDAAIEDPNAELQYPRDMVVNGPRIHEFLQEIGEIVSRYDAMTVGEYGAAPIETILNYVSKSRKELNMVFLFDILDVGMGKPYRFDVAPRSWDLPSIAAAIAKTQSLIDGTDAWTTVFLENHDVARSVSRYGDDEESPETWATSAKMLSIIQSTLSGTQFLYQGQEIGMVNIPKDWPISEYIDVESQAHWDLWKKRDGSEAEKISQALVGLQHLSRDNARTPMQWEGKQNAGFTPDAVKPWMRVNDSAKTINVARQIGAEDSVLSFWKKMLAVRSQYSDLFVYGTFELVDQKNEHVLAYTKVTGSQKAYIVGNWTGQSQRIPEISGQKRLLIGNLKGPESGTLQPWEGRVYLVD</sequence>
<dbReference type="Gene3D" id="2.60.40.1180">
    <property type="entry name" value="Golgi alpha-mannosidase II"/>
    <property type="match status" value="1"/>
</dbReference>
<evidence type="ECO:0000256" key="1">
    <source>
        <dbReference type="ARBA" id="ARBA00008061"/>
    </source>
</evidence>
<dbReference type="OrthoDB" id="1740265at2759"/>
<dbReference type="GO" id="GO:0005987">
    <property type="term" value="P:sucrose catabolic process"/>
    <property type="evidence" value="ECO:0007669"/>
    <property type="project" value="TreeGrafter"/>
</dbReference>
<dbReference type="Gene3D" id="3.90.400.10">
    <property type="entry name" value="Oligo-1,6-glucosidase, Domain 2"/>
    <property type="match status" value="1"/>
</dbReference>
<dbReference type="Gene3D" id="3.20.20.80">
    <property type="entry name" value="Glycosidases"/>
    <property type="match status" value="2"/>
</dbReference>
<proteinExistence type="inferred from homology"/>
<organism evidence="6 7">
    <name type="scientific">Cercospora zeae-maydis SCOH1-5</name>
    <dbReference type="NCBI Taxonomy" id="717836"/>
    <lineage>
        <taxon>Eukaryota</taxon>
        <taxon>Fungi</taxon>
        <taxon>Dikarya</taxon>
        <taxon>Ascomycota</taxon>
        <taxon>Pezizomycotina</taxon>
        <taxon>Dothideomycetes</taxon>
        <taxon>Dothideomycetidae</taxon>
        <taxon>Mycosphaerellales</taxon>
        <taxon>Mycosphaerellaceae</taxon>
        <taxon>Cercospora</taxon>
    </lineage>
</organism>
<keyword evidence="3" id="KW-0326">Glycosidase</keyword>
<dbReference type="PANTHER" id="PTHR10357">
    <property type="entry name" value="ALPHA-AMYLASE FAMILY MEMBER"/>
    <property type="match status" value="1"/>
</dbReference>
<dbReference type="PANTHER" id="PTHR10357:SF179">
    <property type="entry name" value="NEUTRAL AND BASIC AMINO ACID TRANSPORT PROTEIN RBAT"/>
    <property type="match status" value="1"/>
</dbReference>
<dbReference type="AlphaFoldDB" id="A0A6A6F883"/>
<dbReference type="InterPro" id="IPR045857">
    <property type="entry name" value="O16G_dom_2"/>
</dbReference>
<dbReference type="GO" id="GO:0033934">
    <property type="term" value="F:glucan 1,4-alpha-maltotriohydrolase activity"/>
    <property type="evidence" value="ECO:0007669"/>
    <property type="project" value="TreeGrafter"/>
</dbReference>
<keyword evidence="4" id="KW-0462">Maltose metabolism</keyword>
<dbReference type="Pfam" id="PF00128">
    <property type="entry name" value="Alpha-amylase"/>
    <property type="match status" value="1"/>
</dbReference>
<evidence type="ECO:0000259" key="5">
    <source>
        <dbReference type="SMART" id="SM00642"/>
    </source>
</evidence>
<dbReference type="SUPFAM" id="SSF51011">
    <property type="entry name" value="Glycosyl hydrolase domain"/>
    <property type="match status" value="1"/>
</dbReference>
<dbReference type="EMBL" id="ML992689">
    <property type="protein sequence ID" value="KAF2209061.1"/>
    <property type="molecule type" value="Genomic_DNA"/>
</dbReference>
<evidence type="ECO:0000313" key="7">
    <source>
        <dbReference type="Proteomes" id="UP000799539"/>
    </source>
</evidence>
<dbReference type="InterPro" id="IPR013780">
    <property type="entry name" value="Glyco_hydro_b"/>
</dbReference>
<evidence type="ECO:0000256" key="4">
    <source>
        <dbReference type="ARBA" id="ARBA00026248"/>
    </source>
</evidence>
<feature type="domain" description="Glycosyl hydrolase family 13 catalytic" evidence="5">
    <location>
        <begin position="16"/>
        <end position="424"/>
    </location>
</feature>